<accession>A0ABU8J821</accession>
<name>A0ABU8J821_9GAMM</name>
<dbReference type="Proteomes" id="UP001381174">
    <property type="component" value="Unassembled WGS sequence"/>
</dbReference>
<evidence type="ECO:0000313" key="2">
    <source>
        <dbReference type="Proteomes" id="UP001381174"/>
    </source>
</evidence>
<gene>
    <name evidence="1" type="ORF">WAT24_00590</name>
</gene>
<dbReference type="RefSeq" id="WP_336805866.1">
    <property type="nucleotide sequence ID" value="NZ_JBBBNY010000001.1"/>
</dbReference>
<proteinExistence type="predicted"/>
<reference evidence="1 2" key="1">
    <citation type="journal article" date="2014" name="Int. J. Syst. Evol. Microbiol.">
        <title>Fulvimonas yonginensis sp. nov., isolated from greenhouse soil, and emended description of the genus Fulvimonas.</title>
        <authorList>
            <person name="Ahn J.H."/>
            <person name="Kim S.J."/>
            <person name="Weon H.Y."/>
            <person name="Hong S.B."/>
            <person name="Seok S.J."/>
            <person name="Kwon S.W."/>
        </authorList>
    </citation>
    <scope>NUCLEOTIDE SEQUENCE [LARGE SCALE GENOMIC DNA]</scope>
    <source>
        <strain evidence="1 2">KACC 16952</strain>
    </source>
</reference>
<sequence>MSVFLASSRRRLQAGGAVLILLLAALAVPAWRNASAVNTADADSSGRGILLSLADEAVREHRLVAPAGRNAYEFYLSVLELAPDDAQTREALLRLFPAATAAVEQAIDRGELDEAERELRLLREFDSGNYLLALLAGKLDAQRQVLVRQHEARAKLIQARLARQAAAAQPAR</sequence>
<organism evidence="1 2">
    <name type="scientific">Fulvimonas yonginensis</name>
    <dbReference type="NCBI Taxonomy" id="1495200"/>
    <lineage>
        <taxon>Bacteria</taxon>
        <taxon>Pseudomonadati</taxon>
        <taxon>Pseudomonadota</taxon>
        <taxon>Gammaproteobacteria</taxon>
        <taxon>Lysobacterales</taxon>
        <taxon>Rhodanobacteraceae</taxon>
        <taxon>Fulvimonas</taxon>
    </lineage>
</organism>
<comment type="caution">
    <text evidence="1">The sequence shown here is derived from an EMBL/GenBank/DDBJ whole genome shotgun (WGS) entry which is preliminary data.</text>
</comment>
<evidence type="ECO:0008006" key="3">
    <source>
        <dbReference type="Google" id="ProtNLM"/>
    </source>
</evidence>
<keyword evidence="2" id="KW-1185">Reference proteome</keyword>
<protein>
    <recommendedName>
        <fullName evidence="3">Energy transducer TonB</fullName>
    </recommendedName>
</protein>
<dbReference type="EMBL" id="JBBBNY010000001">
    <property type="protein sequence ID" value="MEI7035247.1"/>
    <property type="molecule type" value="Genomic_DNA"/>
</dbReference>
<evidence type="ECO:0000313" key="1">
    <source>
        <dbReference type="EMBL" id="MEI7035247.1"/>
    </source>
</evidence>